<dbReference type="Gene3D" id="1.25.40.10">
    <property type="entry name" value="Tetratricopeptide repeat domain"/>
    <property type="match status" value="2"/>
</dbReference>
<feature type="repeat" description="PPR" evidence="2">
    <location>
        <begin position="51"/>
        <end position="85"/>
    </location>
</feature>
<accession>A0A812TW12</accession>
<comment type="caution">
    <text evidence="3">The sequence shown here is derived from an EMBL/GenBank/DDBJ whole genome shotgun (WGS) entry which is preliminary data.</text>
</comment>
<name>A0A812TW12_SYMPI</name>
<dbReference type="AlphaFoldDB" id="A0A812TW12"/>
<dbReference type="OrthoDB" id="420616at2759"/>
<protein>
    <recommendedName>
        <fullName evidence="5">Pentatricopeptide repeat-containing protein, chloroplastic</fullName>
    </recommendedName>
</protein>
<dbReference type="PANTHER" id="PTHR47447">
    <property type="entry name" value="OS03G0856100 PROTEIN"/>
    <property type="match status" value="1"/>
</dbReference>
<gene>
    <name evidence="3" type="ORF">SPIL2461_LOCUS14314</name>
</gene>
<dbReference type="Pfam" id="PF13041">
    <property type="entry name" value="PPR_2"/>
    <property type="match status" value="1"/>
</dbReference>
<dbReference type="Proteomes" id="UP000649617">
    <property type="component" value="Unassembled WGS sequence"/>
</dbReference>
<feature type="repeat" description="PPR" evidence="2">
    <location>
        <begin position="150"/>
        <end position="184"/>
    </location>
</feature>
<keyword evidence="1" id="KW-0677">Repeat</keyword>
<sequence length="228" mass="24651">RFWALALHWFQDLRVQSLQPDSFSLANVIVALDTAWQGALSLLAGHDTLADVVVYSAAISSCERAHEWEAALAVFDSMHRAGVSPNSITICAALSALAAGGKWVEALQLLPLCRREIIAVNATIAACAKASEWKTPLLLLSRLPEGVLPTVVTFSAVINACQRAGEWQQCLALFQEMAQHGLAEEDSLARNSCVKACAAAQQQQLAMQLLRRPTPARQKLRAPCGPQQ</sequence>
<dbReference type="NCBIfam" id="TIGR00756">
    <property type="entry name" value="PPR"/>
    <property type="match status" value="2"/>
</dbReference>
<keyword evidence="4" id="KW-1185">Reference proteome</keyword>
<dbReference type="PROSITE" id="PS51375">
    <property type="entry name" value="PPR"/>
    <property type="match status" value="2"/>
</dbReference>
<evidence type="ECO:0000313" key="4">
    <source>
        <dbReference type="Proteomes" id="UP000649617"/>
    </source>
</evidence>
<proteinExistence type="predicted"/>
<dbReference type="Pfam" id="PF01535">
    <property type="entry name" value="PPR"/>
    <property type="match status" value="1"/>
</dbReference>
<feature type="non-terminal residue" evidence="3">
    <location>
        <position position="228"/>
    </location>
</feature>
<evidence type="ECO:0000256" key="1">
    <source>
        <dbReference type="ARBA" id="ARBA00022737"/>
    </source>
</evidence>
<dbReference type="InterPro" id="IPR002885">
    <property type="entry name" value="PPR_rpt"/>
</dbReference>
<feature type="non-terminal residue" evidence="3">
    <location>
        <position position="1"/>
    </location>
</feature>
<evidence type="ECO:0008006" key="5">
    <source>
        <dbReference type="Google" id="ProtNLM"/>
    </source>
</evidence>
<dbReference type="InterPro" id="IPR011990">
    <property type="entry name" value="TPR-like_helical_dom_sf"/>
</dbReference>
<dbReference type="PANTHER" id="PTHR47447:SF17">
    <property type="entry name" value="OS12G0638900 PROTEIN"/>
    <property type="match status" value="1"/>
</dbReference>
<evidence type="ECO:0000313" key="3">
    <source>
        <dbReference type="EMBL" id="CAE7541052.1"/>
    </source>
</evidence>
<reference evidence="3" key="1">
    <citation type="submission" date="2021-02" db="EMBL/GenBank/DDBJ databases">
        <authorList>
            <person name="Dougan E. K."/>
            <person name="Rhodes N."/>
            <person name="Thang M."/>
            <person name="Chan C."/>
        </authorList>
    </citation>
    <scope>NUCLEOTIDE SEQUENCE</scope>
</reference>
<dbReference type="EMBL" id="CAJNIZ010032968">
    <property type="protein sequence ID" value="CAE7541052.1"/>
    <property type="molecule type" value="Genomic_DNA"/>
</dbReference>
<evidence type="ECO:0000256" key="2">
    <source>
        <dbReference type="PROSITE-ProRule" id="PRU00708"/>
    </source>
</evidence>
<organism evidence="3 4">
    <name type="scientific">Symbiodinium pilosum</name>
    <name type="common">Dinoflagellate</name>
    <dbReference type="NCBI Taxonomy" id="2952"/>
    <lineage>
        <taxon>Eukaryota</taxon>
        <taxon>Sar</taxon>
        <taxon>Alveolata</taxon>
        <taxon>Dinophyceae</taxon>
        <taxon>Suessiales</taxon>
        <taxon>Symbiodiniaceae</taxon>
        <taxon>Symbiodinium</taxon>
    </lineage>
</organism>